<dbReference type="EMBL" id="JBHTLK010000100">
    <property type="protein sequence ID" value="MFD1149301.1"/>
    <property type="molecule type" value="Genomic_DNA"/>
</dbReference>
<sequence>MGSKSRKPHQLPPGRHGLSSDFVAGNQRDRILAALAGAVSEHGYANTSVDSIIKLAGVSRRTFYEHHSSKEDAFLAAFDSAVGRITAAVVRAYSGHDDFVEATRAALEVCLRVLAEDPAVTRMVIVEVLSAGPEALQRRREVLSALTDRIVHASQGLPETPIGPQLTAETIVGAVLQVIYNRVSRGEADRLPDLLPDLLYNVLVPFLGHQRAADERAKSLPKSVS</sequence>
<gene>
    <name evidence="6" type="ORF">ACFQ3T_19380</name>
</gene>
<dbReference type="PANTHER" id="PTHR30055">
    <property type="entry name" value="HTH-TYPE TRANSCRIPTIONAL REGULATOR RUTR"/>
    <property type="match status" value="1"/>
</dbReference>
<comment type="caution">
    <text evidence="6">The sequence shown here is derived from an EMBL/GenBank/DDBJ whole genome shotgun (WGS) entry which is preliminary data.</text>
</comment>
<dbReference type="PANTHER" id="PTHR30055:SF238">
    <property type="entry name" value="MYCOFACTOCIN BIOSYNTHESIS TRANSCRIPTIONAL REGULATOR MFTR-RELATED"/>
    <property type="match status" value="1"/>
</dbReference>
<accession>A0ABW3QXA5</accession>
<evidence type="ECO:0000259" key="5">
    <source>
        <dbReference type="PROSITE" id="PS50977"/>
    </source>
</evidence>
<evidence type="ECO:0000256" key="1">
    <source>
        <dbReference type="ARBA" id="ARBA00023015"/>
    </source>
</evidence>
<evidence type="ECO:0000256" key="4">
    <source>
        <dbReference type="PROSITE-ProRule" id="PRU00335"/>
    </source>
</evidence>
<dbReference type="SUPFAM" id="SSF46689">
    <property type="entry name" value="Homeodomain-like"/>
    <property type="match status" value="1"/>
</dbReference>
<dbReference type="InterPro" id="IPR050109">
    <property type="entry name" value="HTH-type_TetR-like_transc_reg"/>
</dbReference>
<evidence type="ECO:0000313" key="6">
    <source>
        <dbReference type="EMBL" id="MFD1149301.1"/>
    </source>
</evidence>
<feature type="DNA-binding region" description="H-T-H motif" evidence="4">
    <location>
        <begin position="48"/>
        <end position="67"/>
    </location>
</feature>
<dbReference type="Gene3D" id="1.10.357.10">
    <property type="entry name" value="Tetracycline Repressor, domain 2"/>
    <property type="match status" value="1"/>
</dbReference>
<proteinExistence type="predicted"/>
<dbReference type="PROSITE" id="PS50977">
    <property type="entry name" value="HTH_TETR_2"/>
    <property type="match status" value="1"/>
</dbReference>
<name>A0ABW3QXA5_9PSEU</name>
<keyword evidence="7" id="KW-1185">Reference proteome</keyword>
<keyword evidence="2 4" id="KW-0238">DNA-binding</keyword>
<protein>
    <submittedName>
        <fullName evidence="6">TetR/AcrR family transcriptional regulator</fullName>
    </submittedName>
</protein>
<evidence type="ECO:0000256" key="2">
    <source>
        <dbReference type="ARBA" id="ARBA00023125"/>
    </source>
</evidence>
<organism evidence="6 7">
    <name type="scientific">Saccharothrix hoggarensis</name>
    <dbReference type="NCBI Taxonomy" id="913853"/>
    <lineage>
        <taxon>Bacteria</taxon>
        <taxon>Bacillati</taxon>
        <taxon>Actinomycetota</taxon>
        <taxon>Actinomycetes</taxon>
        <taxon>Pseudonocardiales</taxon>
        <taxon>Pseudonocardiaceae</taxon>
        <taxon>Saccharothrix</taxon>
    </lineage>
</organism>
<dbReference type="InterPro" id="IPR009057">
    <property type="entry name" value="Homeodomain-like_sf"/>
</dbReference>
<dbReference type="Pfam" id="PF00440">
    <property type="entry name" value="TetR_N"/>
    <property type="match status" value="1"/>
</dbReference>
<keyword evidence="3" id="KW-0804">Transcription</keyword>
<dbReference type="InterPro" id="IPR001647">
    <property type="entry name" value="HTH_TetR"/>
</dbReference>
<dbReference type="PRINTS" id="PR00455">
    <property type="entry name" value="HTHTETR"/>
</dbReference>
<feature type="domain" description="HTH tetR-type" evidence="5">
    <location>
        <begin position="25"/>
        <end position="85"/>
    </location>
</feature>
<evidence type="ECO:0000256" key="3">
    <source>
        <dbReference type="ARBA" id="ARBA00023163"/>
    </source>
</evidence>
<dbReference type="Proteomes" id="UP001597168">
    <property type="component" value="Unassembled WGS sequence"/>
</dbReference>
<evidence type="ECO:0000313" key="7">
    <source>
        <dbReference type="Proteomes" id="UP001597168"/>
    </source>
</evidence>
<keyword evidence="1" id="KW-0805">Transcription regulation</keyword>
<reference evidence="7" key="1">
    <citation type="journal article" date="2019" name="Int. J. Syst. Evol. Microbiol.">
        <title>The Global Catalogue of Microorganisms (GCM) 10K type strain sequencing project: providing services to taxonomists for standard genome sequencing and annotation.</title>
        <authorList>
            <consortium name="The Broad Institute Genomics Platform"/>
            <consortium name="The Broad Institute Genome Sequencing Center for Infectious Disease"/>
            <person name="Wu L."/>
            <person name="Ma J."/>
        </authorList>
    </citation>
    <scope>NUCLEOTIDE SEQUENCE [LARGE SCALE GENOMIC DNA]</scope>
    <source>
        <strain evidence="7">CCUG 60214</strain>
    </source>
</reference>